<evidence type="ECO:0000313" key="11">
    <source>
        <dbReference type="Proteomes" id="UP000681162"/>
    </source>
</evidence>
<comment type="similarity">
    <text evidence="1 7">Belongs to the mannitol dehydrogenase family.</text>
</comment>
<dbReference type="Gene3D" id="1.10.1040.10">
    <property type="entry name" value="N-(1-d-carboxylethyl)-l-norvaline Dehydrogenase, domain 2"/>
    <property type="match status" value="1"/>
</dbReference>
<keyword evidence="5 7" id="KW-0520">NAD</keyword>
<keyword evidence="11" id="KW-1185">Reference proteome</keyword>
<dbReference type="InterPro" id="IPR008927">
    <property type="entry name" value="6-PGluconate_DH-like_C_sf"/>
</dbReference>
<protein>
    <recommendedName>
        <fullName evidence="3 7">Mannitol-1-phosphate 5-dehydrogenase</fullName>
        <ecNumber evidence="2 7">1.1.1.17</ecNumber>
    </recommendedName>
</protein>
<dbReference type="NCBIfam" id="NF002647">
    <property type="entry name" value="PRK02318.1-3"/>
    <property type="match status" value="1"/>
</dbReference>
<evidence type="ECO:0000256" key="1">
    <source>
        <dbReference type="ARBA" id="ARBA00006541"/>
    </source>
</evidence>
<evidence type="ECO:0000256" key="6">
    <source>
        <dbReference type="ARBA" id="ARBA00048615"/>
    </source>
</evidence>
<evidence type="ECO:0000313" key="10">
    <source>
        <dbReference type="EMBL" id="GIO35662.1"/>
    </source>
</evidence>
<evidence type="ECO:0000256" key="5">
    <source>
        <dbReference type="ARBA" id="ARBA00023027"/>
    </source>
</evidence>
<dbReference type="SUPFAM" id="SSF51735">
    <property type="entry name" value="NAD(P)-binding Rossmann-fold domains"/>
    <property type="match status" value="1"/>
</dbReference>
<dbReference type="NCBIfam" id="NF002646">
    <property type="entry name" value="PRK02318.1-2"/>
    <property type="match status" value="1"/>
</dbReference>
<gene>
    <name evidence="7 10" type="primary">mtlD</name>
    <name evidence="10" type="ORF">J41TS12_05230</name>
</gene>
<dbReference type="Pfam" id="PF08125">
    <property type="entry name" value="Mannitol_dh_C"/>
    <property type="match status" value="1"/>
</dbReference>
<evidence type="ECO:0000256" key="4">
    <source>
        <dbReference type="ARBA" id="ARBA00023002"/>
    </source>
</evidence>
<dbReference type="GO" id="GO:0005829">
    <property type="term" value="C:cytosol"/>
    <property type="evidence" value="ECO:0007669"/>
    <property type="project" value="TreeGrafter"/>
</dbReference>
<evidence type="ECO:0000256" key="3">
    <source>
        <dbReference type="ARBA" id="ARBA00016219"/>
    </source>
</evidence>
<dbReference type="GO" id="GO:0008926">
    <property type="term" value="F:mannitol-1-phosphate 5-dehydrogenase activity"/>
    <property type="evidence" value="ECO:0007669"/>
    <property type="project" value="UniProtKB-UniRule"/>
</dbReference>
<comment type="catalytic activity">
    <reaction evidence="6 7">
        <text>D-mannitol 1-phosphate + NAD(+) = beta-D-fructose 6-phosphate + NADH + H(+)</text>
        <dbReference type="Rhea" id="RHEA:19661"/>
        <dbReference type="ChEBI" id="CHEBI:15378"/>
        <dbReference type="ChEBI" id="CHEBI:57540"/>
        <dbReference type="ChEBI" id="CHEBI:57634"/>
        <dbReference type="ChEBI" id="CHEBI:57945"/>
        <dbReference type="ChEBI" id="CHEBI:61381"/>
        <dbReference type="EC" id="1.1.1.17"/>
    </reaction>
</comment>
<dbReference type="NCBIfam" id="NF002649">
    <property type="entry name" value="PRK02318.2-1"/>
    <property type="match status" value="1"/>
</dbReference>
<dbReference type="InterPro" id="IPR023027">
    <property type="entry name" value="Mannitol_DH_CS"/>
</dbReference>
<comment type="caution">
    <text evidence="10">The sequence shown here is derived from an EMBL/GenBank/DDBJ whole genome shotgun (WGS) entry which is preliminary data.</text>
</comment>
<name>A0A919XS29_9BACL</name>
<dbReference type="InterPro" id="IPR013328">
    <property type="entry name" value="6PGD_dom2"/>
</dbReference>
<keyword evidence="4 7" id="KW-0560">Oxidoreductase</keyword>
<reference evidence="10 11" key="1">
    <citation type="submission" date="2021-03" db="EMBL/GenBank/DDBJ databases">
        <title>Antimicrobial resistance genes in bacteria isolated from Japanese honey, and their potential for conferring macrolide and lincosamide resistance in the American foulbrood pathogen Paenibacillus larvae.</title>
        <authorList>
            <person name="Okamoto M."/>
            <person name="Kumagai M."/>
            <person name="Kanamori H."/>
            <person name="Takamatsu D."/>
        </authorList>
    </citation>
    <scope>NUCLEOTIDE SEQUENCE [LARGE SCALE GENOMIC DNA]</scope>
    <source>
        <strain evidence="10 11">J41TS12</strain>
    </source>
</reference>
<feature type="domain" description="Mannitol dehydrogenase N-terminal" evidence="8">
    <location>
        <begin position="1"/>
        <end position="195"/>
    </location>
</feature>
<accession>A0A919XS29</accession>
<dbReference type="PRINTS" id="PR00084">
    <property type="entry name" value="MTLDHDRGNASE"/>
</dbReference>
<dbReference type="GO" id="GO:0019592">
    <property type="term" value="P:mannitol catabolic process"/>
    <property type="evidence" value="ECO:0007669"/>
    <property type="project" value="TreeGrafter"/>
</dbReference>
<feature type="binding site" evidence="7">
    <location>
        <begin position="3"/>
        <end position="14"/>
    </location>
    <ligand>
        <name>NAD(+)</name>
        <dbReference type="ChEBI" id="CHEBI:57540"/>
    </ligand>
</feature>
<dbReference type="PANTHER" id="PTHR30524:SF0">
    <property type="entry name" value="ALTRONATE OXIDOREDUCTASE-RELATED"/>
    <property type="match status" value="1"/>
</dbReference>
<feature type="domain" description="Mannitol dehydrogenase C-terminal" evidence="9">
    <location>
        <begin position="203"/>
        <end position="378"/>
    </location>
</feature>
<dbReference type="Pfam" id="PF01232">
    <property type="entry name" value="Mannitol_dh"/>
    <property type="match status" value="1"/>
</dbReference>
<dbReference type="EC" id="1.1.1.17" evidence="2 7"/>
<dbReference type="Gene3D" id="3.40.50.720">
    <property type="entry name" value="NAD(P)-binding Rossmann-like Domain"/>
    <property type="match status" value="1"/>
</dbReference>
<dbReference type="PANTHER" id="PTHR30524">
    <property type="entry name" value="MANNITOL-1-PHOSPHATE 5-DEHYDROGENASE"/>
    <property type="match status" value="1"/>
</dbReference>
<dbReference type="InterPro" id="IPR023028">
    <property type="entry name" value="Mannitol_1_phos_5_DH"/>
</dbReference>
<dbReference type="AlphaFoldDB" id="A0A919XS29"/>
<evidence type="ECO:0000259" key="9">
    <source>
        <dbReference type="Pfam" id="PF08125"/>
    </source>
</evidence>
<dbReference type="InterPro" id="IPR013118">
    <property type="entry name" value="Mannitol_DH_C"/>
</dbReference>
<organism evidence="10 11">
    <name type="scientific">Paenibacillus antibioticophila</name>
    <dbReference type="NCBI Taxonomy" id="1274374"/>
    <lineage>
        <taxon>Bacteria</taxon>
        <taxon>Bacillati</taxon>
        <taxon>Bacillota</taxon>
        <taxon>Bacilli</taxon>
        <taxon>Bacillales</taxon>
        <taxon>Paenibacillaceae</taxon>
        <taxon>Paenibacillus</taxon>
    </lineage>
</organism>
<dbReference type="Proteomes" id="UP000681162">
    <property type="component" value="Unassembled WGS sequence"/>
</dbReference>
<proteinExistence type="inferred from homology"/>
<dbReference type="EMBL" id="BORR01000002">
    <property type="protein sequence ID" value="GIO35662.1"/>
    <property type="molecule type" value="Genomic_DNA"/>
</dbReference>
<evidence type="ECO:0000259" key="8">
    <source>
        <dbReference type="Pfam" id="PF01232"/>
    </source>
</evidence>
<sequence>MKAVHFGAGNIGRGFIGLLLARSGYEVCFADVNERLVDALKERKEYPVTLADEKQETTIVTGVTAVNSNTETAELVEAIAEADLVTTAVGVSILKHIAGAIANGILQRAERGTAPLHIIACENAIGASSQLKQLVYERLDAEARKYADERIAFPDAAVDRIVPLQQHDDILKVVVEPFFEWVVDRSQLLSEHHVIEGVKYVEHLEPYIERKLFTVNTGHCSAAYIGNLHEYDTIQTAMNDAEVASHVASVLKETGAMLAAKHGFDLKEHEAYIATTLERFRNPALKDEVARVGRSPIRKLSPLDRLTLPALRGYELSTGYLYLARTMAAALFFDEADDPEANEVQTTLKEHGPAYTISKYSQISDSHPVHQEVMKQYEILQSRF</sequence>
<dbReference type="InterPro" id="IPR000669">
    <property type="entry name" value="Mannitol_DH"/>
</dbReference>
<dbReference type="PROSITE" id="PS00974">
    <property type="entry name" value="MANNITOL_DHGENASE"/>
    <property type="match status" value="1"/>
</dbReference>
<dbReference type="InterPro" id="IPR013131">
    <property type="entry name" value="Mannitol_DH_N"/>
</dbReference>
<evidence type="ECO:0000256" key="2">
    <source>
        <dbReference type="ARBA" id="ARBA00012939"/>
    </source>
</evidence>
<dbReference type="NCBIfam" id="NF002652">
    <property type="entry name" value="PRK02318.2-5"/>
    <property type="match status" value="1"/>
</dbReference>
<dbReference type="HAMAP" id="MF_00196">
    <property type="entry name" value="Mannitol_dehydrog"/>
    <property type="match status" value="1"/>
</dbReference>
<dbReference type="InterPro" id="IPR036291">
    <property type="entry name" value="NAD(P)-bd_dom_sf"/>
</dbReference>
<dbReference type="RefSeq" id="WP_212938086.1">
    <property type="nucleotide sequence ID" value="NZ_BORR01000002.1"/>
</dbReference>
<dbReference type="SUPFAM" id="SSF48179">
    <property type="entry name" value="6-phosphogluconate dehydrogenase C-terminal domain-like"/>
    <property type="match status" value="1"/>
</dbReference>
<evidence type="ECO:0000256" key="7">
    <source>
        <dbReference type="HAMAP-Rule" id="MF_00196"/>
    </source>
</evidence>